<proteinExistence type="inferred from homology"/>
<dbReference type="InterPro" id="IPR039010">
    <property type="entry name" value="Synaptotagmin_SMP"/>
</dbReference>
<keyword evidence="9" id="KW-0445">Lipid transport</keyword>
<keyword evidence="3" id="KW-0813">Transport</keyword>
<dbReference type="SUPFAM" id="SSF49562">
    <property type="entry name" value="C2 domain (Calcium/lipid-binding domain, CaLB)"/>
    <property type="match status" value="1"/>
</dbReference>
<dbReference type="GO" id="GO:0006869">
    <property type="term" value="P:lipid transport"/>
    <property type="evidence" value="ECO:0007669"/>
    <property type="project" value="UniProtKB-KW"/>
</dbReference>
<organism evidence="16">
    <name type="scientific">Dunaliella tertiolecta</name>
    <name type="common">Green alga</name>
    <dbReference type="NCBI Taxonomy" id="3047"/>
    <lineage>
        <taxon>Eukaryota</taxon>
        <taxon>Viridiplantae</taxon>
        <taxon>Chlorophyta</taxon>
        <taxon>core chlorophytes</taxon>
        <taxon>Chlorophyceae</taxon>
        <taxon>CS clade</taxon>
        <taxon>Chlamydomonadales</taxon>
        <taxon>Dunaliellaceae</taxon>
        <taxon>Dunaliella</taxon>
    </lineage>
</organism>
<feature type="domain" description="C2" evidence="14">
    <location>
        <begin position="460"/>
        <end position="598"/>
    </location>
</feature>
<dbReference type="SMART" id="SM00239">
    <property type="entry name" value="C2"/>
    <property type="match status" value="1"/>
</dbReference>
<evidence type="ECO:0000256" key="13">
    <source>
        <dbReference type="SAM" id="Phobius"/>
    </source>
</evidence>
<comment type="similarity">
    <text evidence="2">Belongs to the synaptotagmin family.</text>
</comment>
<keyword evidence="4 13" id="KW-0812">Transmembrane</keyword>
<accession>A0A7S3QWU5</accession>
<evidence type="ECO:0000259" key="15">
    <source>
        <dbReference type="PROSITE" id="PS51847"/>
    </source>
</evidence>
<name>A0A7S3QWU5_DUNTE</name>
<evidence type="ECO:0000256" key="1">
    <source>
        <dbReference type="ARBA" id="ARBA00004167"/>
    </source>
</evidence>
<evidence type="ECO:0000256" key="8">
    <source>
        <dbReference type="ARBA" id="ARBA00022989"/>
    </source>
</evidence>
<evidence type="ECO:0000256" key="9">
    <source>
        <dbReference type="ARBA" id="ARBA00023055"/>
    </source>
</evidence>
<dbReference type="Pfam" id="PF17047">
    <property type="entry name" value="SMP_LBD"/>
    <property type="match status" value="1"/>
</dbReference>
<keyword evidence="11 13" id="KW-0472">Membrane</keyword>
<evidence type="ECO:0000256" key="6">
    <source>
        <dbReference type="ARBA" id="ARBA00022737"/>
    </source>
</evidence>
<dbReference type="CDD" id="cd21677">
    <property type="entry name" value="SMP_SYT"/>
    <property type="match status" value="1"/>
</dbReference>
<dbReference type="PANTHER" id="PTHR10774">
    <property type="entry name" value="EXTENDED SYNAPTOTAGMIN-RELATED"/>
    <property type="match status" value="1"/>
</dbReference>
<keyword evidence="8 13" id="KW-1133">Transmembrane helix</keyword>
<dbReference type="EMBL" id="HBIP01018269">
    <property type="protein sequence ID" value="CAE0495707.1"/>
    <property type="molecule type" value="Transcribed_RNA"/>
</dbReference>
<evidence type="ECO:0000256" key="2">
    <source>
        <dbReference type="ARBA" id="ARBA00006996"/>
    </source>
</evidence>
<dbReference type="GO" id="GO:0005783">
    <property type="term" value="C:endoplasmic reticulum"/>
    <property type="evidence" value="ECO:0007669"/>
    <property type="project" value="TreeGrafter"/>
</dbReference>
<feature type="compositionally biased region" description="Basic and acidic residues" evidence="12">
    <location>
        <begin position="1"/>
        <end position="10"/>
    </location>
</feature>
<dbReference type="PROSITE" id="PS51847">
    <property type="entry name" value="SMP"/>
    <property type="match status" value="1"/>
</dbReference>
<evidence type="ECO:0000256" key="11">
    <source>
        <dbReference type="ARBA" id="ARBA00023136"/>
    </source>
</evidence>
<dbReference type="CDD" id="cd00030">
    <property type="entry name" value="C2"/>
    <property type="match status" value="1"/>
</dbReference>
<comment type="subcellular location">
    <subcellularLocation>
        <location evidence="1">Membrane</location>
        <topology evidence="1">Single-pass membrane protein</topology>
    </subcellularLocation>
</comment>
<evidence type="ECO:0000256" key="3">
    <source>
        <dbReference type="ARBA" id="ARBA00022448"/>
    </source>
</evidence>
<gene>
    <name evidence="16" type="ORF">DTER00134_LOCUS10780</name>
</gene>
<keyword evidence="10" id="KW-0446">Lipid-binding</keyword>
<feature type="region of interest" description="Disordered" evidence="12">
    <location>
        <begin position="1"/>
        <end position="138"/>
    </location>
</feature>
<dbReference type="GO" id="GO:0008289">
    <property type="term" value="F:lipid binding"/>
    <property type="evidence" value="ECO:0007669"/>
    <property type="project" value="UniProtKB-KW"/>
</dbReference>
<evidence type="ECO:0008006" key="17">
    <source>
        <dbReference type="Google" id="ProtNLM"/>
    </source>
</evidence>
<dbReference type="InterPro" id="IPR000008">
    <property type="entry name" value="C2_dom"/>
</dbReference>
<feature type="compositionally biased region" description="Polar residues" evidence="12">
    <location>
        <begin position="54"/>
        <end position="78"/>
    </location>
</feature>
<protein>
    <recommendedName>
        <fullName evidence="17">C2 domain-containing protein</fullName>
    </recommendedName>
</protein>
<feature type="compositionally biased region" description="Low complexity" evidence="12">
    <location>
        <begin position="79"/>
        <end position="101"/>
    </location>
</feature>
<evidence type="ECO:0000259" key="14">
    <source>
        <dbReference type="PROSITE" id="PS50004"/>
    </source>
</evidence>
<dbReference type="InterPro" id="IPR031468">
    <property type="entry name" value="SMP_LBD"/>
</dbReference>
<dbReference type="InterPro" id="IPR035892">
    <property type="entry name" value="C2_domain_sf"/>
</dbReference>
<reference evidence="16" key="1">
    <citation type="submission" date="2021-01" db="EMBL/GenBank/DDBJ databases">
        <authorList>
            <person name="Corre E."/>
            <person name="Pelletier E."/>
            <person name="Niang G."/>
            <person name="Scheremetjew M."/>
            <person name="Finn R."/>
            <person name="Kale V."/>
            <person name="Holt S."/>
            <person name="Cochrane G."/>
            <person name="Meng A."/>
            <person name="Brown T."/>
            <person name="Cohen L."/>
        </authorList>
    </citation>
    <scope>NUCLEOTIDE SEQUENCE</scope>
    <source>
        <strain evidence="16">CCMP1320</strain>
    </source>
</reference>
<evidence type="ECO:0000256" key="12">
    <source>
        <dbReference type="SAM" id="MobiDB-lite"/>
    </source>
</evidence>
<dbReference type="Pfam" id="PF00168">
    <property type="entry name" value="C2"/>
    <property type="match status" value="2"/>
</dbReference>
<evidence type="ECO:0000313" key="16">
    <source>
        <dbReference type="EMBL" id="CAE0495707.1"/>
    </source>
</evidence>
<evidence type="ECO:0000256" key="4">
    <source>
        <dbReference type="ARBA" id="ARBA00022692"/>
    </source>
</evidence>
<dbReference type="GO" id="GO:0016020">
    <property type="term" value="C:membrane"/>
    <property type="evidence" value="ECO:0007669"/>
    <property type="project" value="UniProtKB-SubCell"/>
</dbReference>
<evidence type="ECO:0000256" key="10">
    <source>
        <dbReference type="ARBA" id="ARBA00023121"/>
    </source>
</evidence>
<feature type="transmembrane region" description="Helical" evidence="13">
    <location>
        <begin position="210"/>
        <end position="232"/>
    </location>
</feature>
<dbReference type="AlphaFoldDB" id="A0A7S3QWU5"/>
<evidence type="ECO:0000256" key="5">
    <source>
        <dbReference type="ARBA" id="ARBA00022723"/>
    </source>
</evidence>
<feature type="domain" description="SMP-LTD" evidence="15">
    <location>
        <begin position="268"/>
        <end position="461"/>
    </location>
</feature>
<dbReference type="Gene3D" id="2.60.40.150">
    <property type="entry name" value="C2 domain"/>
    <property type="match status" value="1"/>
</dbReference>
<keyword evidence="6" id="KW-0677">Repeat</keyword>
<dbReference type="GO" id="GO:0046872">
    <property type="term" value="F:metal ion binding"/>
    <property type="evidence" value="ECO:0007669"/>
    <property type="project" value="UniProtKB-KW"/>
</dbReference>
<dbReference type="PANTHER" id="PTHR10774:SF190">
    <property type="entry name" value="C2 CALCIUM_LIPID-BINDING ENDONUCLEASE_EXONUCLEASE_PHOSPHATASE-RELATED"/>
    <property type="match status" value="1"/>
</dbReference>
<dbReference type="PROSITE" id="PS50004">
    <property type="entry name" value="C2"/>
    <property type="match status" value="1"/>
</dbReference>
<sequence>MEEDNKDRFSDSQLPYLPWPPMQKEQLKQNGHVNGVMENGPMRQEESPFVDASETMQGSAPSVSEQLPQPGQDTQEYQRLSSPRLSSPGVSSSGVRPSRLSQMSPASAANAPGSQTNAKFAKGSRSLYSGTPSSKSRRGQAPSIFRVLYACIMEVVENFQGMYNWVCYAVGKIKKREPFNVQLPYLMQFLLWSFAISNLFMVKILKPKPWWLAVFVFQGMVLGLGASFWYYFNKKRKAEICGVLGSNLGLKGLNFLLGGLPSWISYTEKEKVQWLNRTLEEVWPFYDQGLSKMIKAMVEDMFRQTLKVQKIPGVKGISFKYLTFGDAPFRVDSIEVNDHHGKEKALVMEVEMRWCGQANIALAIDFEPPVPFTKICPAVEDITFSGALRIVLQPLVDDIPGFGAAMVTFRKPPSFSYSLGFSKMILGEQIGTWITTFVNKIIRNQMVNMLVWPQRLVVPILNTPQMEYEMERLSFRAQGIMKVHVIQARGLPVADIVGTSDAFVELTTDGKHVVSTPVIPDNVNPVWNYTHYLLVHEPTREHMKVEVHDHDAFSPLDLLKLNFKEVLEAKELLGRCLVNLKPITEWCKENDSPYECWYDLGKGEWNKVGGCGHGRGQLQLSCMYRPFTSIQPLNPSSVVPGILIFKIIHAHRLPRAIRAGQTMTVNAEVRCDKQREMVTAVTSADDHHWNNLNSAHFHGIKSTSECTVVVQDNTTGDDEFVGSIDVKVQDVLKCQDLSPLSGTPEANFMARSFKLKRLRSNPGHASGWVTVRFRFVPYF</sequence>
<evidence type="ECO:0000256" key="7">
    <source>
        <dbReference type="ARBA" id="ARBA00022837"/>
    </source>
</evidence>
<keyword evidence="5" id="KW-0479">Metal-binding</keyword>
<dbReference type="InterPro" id="IPR045050">
    <property type="entry name" value="Synaptotagmin_plant"/>
</dbReference>
<feature type="transmembrane region" description="Helical" evidence="13">
    <location>
        <begin position="183"/>
        <end position="204"/>
    </location>
</feature>
<feature type="compositionally biased region" description="Polar residues" evidence="12">
    <location>
        <begin position="102"/>
        <end position="118"/>
    </location>
</feature>
<keyword evidence="7" id="KW-0106">Calcium</keyword>